<dbReference type="AlphaFoldDB" id="A0A3A2ZUX7"/>
<dbReference type="STRING" id="2070753.A0A3A2ZUX7"/>
<sequence>MALPFYIPPCIHAPPDQYHLPPPDQPLKIQIEGPLVAIQRLLPHIPWRLGYLDRTFPQPAGPELGRLTYQVIYGREVSSEVQSDLVVRDEYLGWMPEKRPDELIDYYGVTSHHLVPADDINPEVLQINIIEIEDDNGVYANTWLLFKVDPTEFIGKKVLAVPRCCQKRKGTQDHWRVNALVEQRVHGREHLRDLKDWENITKG</sequence>
<dbReference type="OrthoDB" id="5150140at2759"/>
<comment type="caution">
    <text evidence="1">The sequence shown here is derived from an EMBL/GenBank/DDBJ whole genome shotgun (WGS) entry which is preliminary data.</text>
</comment>
<gene>
    <name evidence="1" type="ORF">PHISCL_00778</name>
</gene>
<dbReference type="Proteomes" id="UP000266188">
    <property type="component" value="Unassembled WGS sequence"/>
</dbReference>
<evidence type="ECO:0000313" key="2">
    <source>
        <dbReference type="Proteomes" id="UP000266188"/>
    </source>
</evidence>
<protein>
    <submittedName>
        <fullName evidence="1">Uncharacterized protein</fullName>
    </submittedName>
</protein>
<keyword evidence="2" id="KW-1185">Reference proteome</keyword>
<evidence type="ECO:0000313" key="1">
    <source>
        <dbReference type="EMBL" id="RJE26866.1"/>
    </source>
</evidence>
<accession>A0A3A2ZUX7</accession>
<organism evidence="1 2">
    <name type="scientific">Aspergillus sclerotialis</name>
    <dbReference type="NCBI Taxonomy" id="2070753"/>
    <lineage>
        <taxon>Eukaryota</taxon>
        <taxon>Fungi</taxon>
        <taxon>Dikarya</taxon>
        <taxon>Ascomycota</taxon>
        <taxon>Pezizomycotina</taxon>
        <taxon>Eurotiomycetes</taxon>
        <taxon>Eurotiomycetidae</taxon>
        <taxon>Eurotiales</taxon>
        <taxon>Aspergillaceae</taxon>
        <taxon>Aspergillus</taxon>
        <taxon>Aspergillus subgen. Polypaecilum</taxon>
    </lineage>
</organism>
<dbReference type="EMBL" id="MVGC01000013">
    <property type="protein sequence ID" value="RJE26866.1"/>
    <property type="molecule type" value="Genomic_DNA"/>
</dbReference>
<reference evidence="2" key="1">
    <citation type="submission" date="2017-02" db="EMBL/GenBank/DDBJ databases">
        <authorList>
            <person name="Tafer H."/>
            <person name="Lopandic K."/>
        </authorList>
    </citation>
    <scope>NUCLEOTIDE SEQUENCE [LARGE SCALE GENOMIC DNA]</scope>
    <source>
        <strain evidence="2">CBS 366.77</strain>
    </source>
</reference>
<name>A0A3A2ZUX7_9EURO</name>
<proteinExistence type="predicted"/>